<dbReference type="SUPFAM" id="SSF52540">
    <property type="entry name" value="P-loop containing nucleoside triphosphate hydrolases"/>
    <property type="match status" value="2"/>
</dbReference>
<keyword evidence="4" id="KW-0547">Nucleotide-binding</keyword>
<evidence type="ECO:0000256" key="4">
    <source>
        <dbReference type="ARBA" id="ARBA00022741"/>
    </source>
</evidence>
<organism evidence="12">
    <name type="scientific">Arabidopsis thaliana</name>
    <name type="common">Mouse-ear cress</name>
    <dbReference type="NCBI Taxonomy" id="3702"/>
    <lineage>
        <taxon>Eukaryota</taxon>
        <taxon>Viridiplantae</taxon>
        <taxon>Streptophyta</taxon>
        <taxon>Embryophyta</taxon>
        <taxon>Tracheophyta</taxon>
        <taxon>Spermatophyta</taxon>
        <taxon>Magnoliopsida</taxon>
        <taxon>eudicotyledons</taxon>
        <taxon>Gunneridae</taxon>
        <taxon>Pentapetalae</taxon>
        <taxon>rosids</taxon>
        <taxon>malvids</taxon>
        <taxon>Brassicales</taxon>
        <taxon>Brassicaceae</taxon>
        <taxon>Camelineae</taxon>
        <taxon>Arabidopsis</taxon>
    </lineage>
</organism>
<evidence type="ECO:0000256" key="6">
    <source>
        <dbReference type="ARBA" id="ARBA00022821"/>
    </source>
</evidence>
<dbReference type="InterPro" id="IPR035897">
    <property type="entry name" value="Toll_tir_struct_dom_sf"/>
</dbReference>
<evidence type="ECO:0000256" key="1">
    <source>
        <dbReference type="ARBA" id="ARBA00011982"/>
    </source>
</evidence>
<dbReference type="GO" id="GO:0006952">
    <property type="term" value="P:defense response"/>
    <property type="evidence" value="ECO:0007669"/>
    <property type="project" value="UniProtKB-KW"/>
</dbReference>
<dbReference type="InterPro" id="IPR058192">
    <property type="entry name" value="WHD_ROQ1-like"/>
</dbReference>
<dbReference type="PRINTS" id="PR00364">
    <property type="entry name" value="DISEASERSIST"/>
</dbReference>
<dbReference type="Gene3D" id="3.40.50.300">
    <property type="entry name" value="P-loop containing nucleotide triphosphate hydrolases"/>
    <property type="match status" value="1"/>
</dbReference>
<dbReference type="Gene3D" id="3.40.50.10140">
    <property type="entry name" value="Toll/interleukin-1 receptor homology (TIR) domain"/>
    <property type="match status" value="1"/>
</dbReference>
<dbReference type="InterPro" id="IPR000157">
    <property type="entry name" value="TIR_dom"/>
</dbReference>
<dbReference type="InterPro" id="IPR003593">
    <property type="entry name" value="AAA+_ATPase"/>
</dbReference>
<dbReference type="SUPFAM" id="SSF52058">
    <property type="entry name" value="L domain-like"/>
    <property type="match status" value="1"/>
</dbReference>
<evidence type="ECO:0000256" key="8">
    <source>
        <dbReference type="ARBA" id="ARBA00023027"/>
    </source>
</evidence>
<dbReference type="FunFam" id="1.10.8.430:FF:000002">
    <property type="entry name" value="Disease resistance protein (TIR-NBS-LRR class)"/>
    <property type="match status" value="1"/>
</dbReference>
<dbReference type="Gene3D" id="3.80.10.10">
    <property type="entry name" value="Ribonuclease Inhibitor"/>
    <property type="match status" value="2"/>
</dbReference>
<dbReference type="SUPFAM" id="SSF52200">
    <property type="entry name" value="Toll/Interleukin receptor TIR domain"/>
    <property type="match status" value="1"/>
</dbReference>
<comment type="catalytic activity">
    <reaction evidence="9">
        <text>NAD(+) + H2O = ADP-D-ribose + nicotinamide + H(+)</text>
        <dbReference type="Rhea" id="RHEA:16301"/>
        <dbReference type="ChEBI" id="CHEBI:15377"/>
        <dbReference type="ChEBI" id="CHEBI:15378"/>
        <dbReference type="ChEBI" id="CHEBI:17154"/>
        <dbReference type="ChEBI" id="CHEBI:57540"/>
        <dbReference type="ChEBI" id="CHEBI:57967"/>
        <dbReference type="EC" id="3.2.2.6"/>
    </reaction>
    <physiologicalReaction direction="left-to-right" evidence="9">
        <dbReference type="Rhea" id="RHEA:16302"/>
    </physiologicalReaction>
</comment>
<dbReference type="InterPro" id="IPR011713">
    <property type="entry name" value="Leu-rich_rpt_3"/>
</dbReference>
<dbReference type="GO" id="GO:0051707">
    <property type="term" value="P:response to other organism"/>
    <property type="evidence" value="ECO:0007669"/>
    <property type="project" value="UniProtKB-ARBA"/>
</dbReference>
<dbReference type="Gene3D" id="1.10.8.430">
    <property type="entry name" value="Helical domain of apoptotic protease-activating factors"/>
    <property type="match status" value="1"/>
</dbReference>
<dbReference type="AlphaFoldDB" id="B7U888"/>
<keyword evidence="3" id="KW-0677">Repeat</keyword>
<dbReference type="Pfam" id="PF23282">
    <property type="entry name" value="WHD_ROQ1"/>
    <property type="match status" value="1"/>
</dbReference>
<dbReference type="InterPro" id="IPR042197">
    <property type="entry name" value="Apaf_helical"/>
</dbReference>
<dbReference type="EMBL" id="FJ446580">
    <property type="protein sequence ID" value="ACJ64862.1"/>
    <property type="molecule type" value="Genomic_DNA"/>
</dbReference>
<dbReference type="PROSITE" id="PS50104">
    <property type="entry name" value="TIR"/>
    <property type="match status" value="1"/>
</dbReference>
<keyword evidence="6" id="KW-0611">Plant defense</keyword>
<dbReference type="SMART" id="SM00382">
    <property type="entry name" value="AAA"/>
    <property type="match status" value="1"/>
</dbReference>
<dbReference type="GO" id="GO:0061809">
    <property type="term" value="F:NAD+ nucleosidase activity, cyclic ADP-ribose generating"/>
    <property type="evidence" value="ECO:0007669"/>
    <property type="project" value="UniProtKB-EC"/>
</dbReference>
<dbReference type="InterPro" id="IPR032675">
    <property type="entry name" value="LRR_dom_sf"/>
</dbReference>
<dbReference type="Pfam" id="PF01582">
    <property type="entry name" value="TIR"/>
    <property type="match status" value="1"/>
</dbReference>
<keyword evidence="7" id="KW-0067">ATP-binding</keyword>
<dbReference type="InterPro" id="IPR044974">
    <property type="entry name" value="Disease_R_plants"/>
</dbReference>
<dbReference type="GO" id="GO:0007165">
    <property type="term" value="P:signal transduction"/>
    <property type="evidence" value="ECO:0007669"/>
    <property type="project" value="InterPro"/>
</dbReference>
<dbReference type="Pfam" id="PF20160">
    <property type="entry name" value="C-JID"/>
    <property type="match status" value="1"/>
</dbReference>
<evidence type="ECO:0000256" key="10">
    <source>
        <dbReference type="SAM" id="MobiDB-lite"/>
    </source>
</evidence>
<feature type="region of interest" description="Disordered" evidence="10">
    <location>
        <begin position="1"/>
        <end position="26"/>
    </location>
</feature>
<dbReference type="GO" id="GO:0043531">
    <property type="term" value="F:ADP binding"/>
    <property type="evidence" value="ECO:0007669"/>
    <property type="project" value="InterPro"/>
</dbReference>
<feature type="domain" description="TIR" evidence="11">
    <location>
        <begin position="92"/>
        <end position="256"/>
    </location>
</feature>
<sequence>MGSAMSLSCSKRKTTSQDVDSESRKRRKICSTNDAENCRFIQDESSWKHPWSLCVNVAAAAFTKFRFQQDNKYTKSSALSLPSPPTSVSRIWKHHVFPSFHGADVRKTILSHILESFRRKGIDPFIDNNIERSKSIGHELKEAIKGSKIAIVLLSKNYASSSWCLDELAEIMKCRELLGQIVMTIFYEVDPTDIKKQTGEFGKAFTKTCKGKTKEYVERWRKALEDVATIAGEHSRNWRNEADMIEKIATDVSNMLNSFTPSRDFDGLVGMRAHMDMLEQLLRLDLDEVRMIGIWGPPGIGKTTIARFLFNQVSDRFQLSAIIVNIRGIYPRPCFDEYSAQLQLQNQMLSQMINHKDIMISHLGVAQERLRDKKVFLVLDEVDQLGQLDALAKETRWFGPGSRIIITTEDLGVLKAHGINHVYKVKYPSNDEAFQIFCMNAFGQKQPHEGFDEIAREVMALAGELPLGLKVLGSALRGKSKPEWERTLPRLKTSLDGNIGSIIQFSYDGLCDEDKYLFLYIACLFKDELSTKVEEVLANKFLDVKQGLHVLAQKSLISIDENSFYGDTINMHTLLRQFGRETSRKQFVYHGFTKRQLLVGERDICEVLSDDTIDSRRFIGIHLDLYKSEEELNISEKVLERVHDFHFVRIDASFQPERLQLALQDLICHSPKIRSLKWYSYQNICLPSTFNPEFLVELHMSFSKLRKLWEGTKQLRNLKWMDLSNSEDLKELPNLSTATNLEELKLRDCSSLVELPSSIEKLTSLQRLYLQRCSSLVELPSFGNATKLEELYLENCSSLEKLPPSINANNLQQLSLINCSRVVELPAIENATNLQVLDLHNCSSLLELPPSIASATNLKKLDISGCSSLVKLPSSIGDMTNLDVLDLSNCSSLVELPININLKSFLAVNLAGCSQLKSFPEISTKIFTDCYQRMSRLRDLRINNCNNLVSLPQLPDSLAYLYADNCKSLERLDCCFNNPEISLNFPKCFKLNQEARDLIMHTTCINATLPGTQVPACFNHRATSGDSLKIKLKESSLPTTLRFKACIMLVKVNEEMSSDLKSMSFDPMRVDIVIRDEQNDLKVQCTPSYHFINHFIISTEHIYTFELEVEEVTSTELVFEFTLDKESNWKRNWKIGECGILQRETRSLRRSSSPDLSPESSRAFSLSHSPLLSLCLLDWLMIQFLLMGFRCFQLRPLLERFSIFIRE</sequence>
<dbReference type="FunFam" id="3.40.50.10140:FF:000007">
    <property type="entry name" value="Disease resistance protein (TIR-NBS-LRR class)"/>
    <property type="match status" value="1"/>
</dbReference>
<evidence type="ECO:0000259" key="11">
    <source>
        <dbReference type="PROSITE" id="PS50104"/>
    </source>
</evidence>
<evidence type="ECO:0000256" key="5">
    <source>
        <dbReference type="ARBA" id="ARBA00022801"/>
    </source>
</evidence>
<evidence type="ECO:0000256" key="7">
    <source>
        <dbReference type="ARBA" id="ARBA00022840"/>
    </source>
</evidence>
<dbReference type="InterPro" id="IPR002182">
    <property type="entry name" value="NB-ARC"/>
</dbReference>
<dbReference type="FunFam" id="3.40.50.300:FF:001002">
    <property type="entry name" value="Disease resistance protein (TIR-NBS-LRR class)"/>
    <property type="match status" value="1"/>
</dbReference>
<dbReference type="FunFam" id="3.80.10.10:FF:000701">
    <property type="entry name" value="Disease resistance protein (TIR-NBS-LRR class)"/>
    <property type="match status" value="1"/>
</dbReference>
<dbReference type="SMART" id="SM00255">
    <property type="entry name" value="TIR"/>
    <property type="match status" value="1"/>
</dbReference>
<dbReference type="PANTHER" id="PTHR11017:SF411">
    <property type="entry name" value="ADP-RIBOSYL CYCLASE_CYCLIC ADP-RIBOSE HYDROLASE-RELATED"/>
    <property type="match status" value="1"/>
</dbReference>
<protein>
    <recommendedName>
        <fullName evidence="1">ADP-ribosyl cyclase/cyclic ADP-ribose hydrolase</fullName>
        <ecNumber evidence="1">3.2.2.6</ecNumber>
    </recommendedName>
</protein>
<name>B7U888_ARATH</name>
<dbReference type="InterPro" id="IPR027417">
    <property type="entry name" value="P-loop_NTPase"/>
</dbReference>
<keyword evidence="5" id="KW-0378">Hydrolase</keyword>
<dbReference type="Pfam" id="PF07725">
    <property type="entry name" value="LRR_3"/>
    <property type="match status" value="1"/>
</dbReference>
<dbReference type="PANTHER" id="PTHR11017">
    <property type="entry name" value="LEUCINE-RICH REPEAT-CONTAINING PROTEIN"/>
    <property type="match status" value="1"/>
</dbReference>
<evidence type="ECO:0000256" key="3">
    <source>
        <dbReference type="ARBA" id="ARBA00022737"/>
    </source>
</evidence>
<dbReference type="GO" id="GO:0005524">
    <property type="term" value="F:ATP binding"/>
    <property type="evidence" value="ECO:0007669"/>
    <property type="project" value="UniProtKB-KW"/>
</dbReference>
<dbReference type="Pfam" id="PF00931">
    <property type="entry name" value="NB-ARC"/>
    <property type="match status" value="1"/>
</dbReference>
<evidence type="ECO:0000256" key="9">
    <source>
        <dbReference type="ARBA" id="ARBA00047304"/>
    </source>
</evidence>
<evidence type="ECO:0000256" key="2">
    <source>
        <dbReference type="ARBA" id="ARBA00022614"/>
    </source>
</evidence>
<keyword evidence="2" id="KW-0433">Leucine-rich repeat</keyword>
<dbReference type="EC" id="3.2.2.6" evidence="1"/>
<reference evidence="12" key="1">
    <citation type="journal article" date="2009" name="Proc. Natl. Acad. Sci. U.S.A.">
        <title>Incremental steps toward incompatibility revealed by Arabidopsis epistatic interactions modulating salicylic acid pathway activation.</title>
        <authorList>
            <person name="Alcazar R."/>
            <person name="Garcia A.V."/>
            <person name="Parker J.E."/>
            <person name="Reymond M."/>
        </authorList>
    </citation>
    <scope>NUCLEOTIDE SEQUENCE</scope>
</reference>
<keyword evidence="8" id="KW-0520">NAD</keyword>
<proteinExistence type="predicted"/>
<evidence type="ECO:0000313" key="12">
    <source>
        <dbReference type="EMBL" id="ACJ64862.1"/>
    </source>
</evidence>
<accession>B7U888</accession>
<dbReference type="ExpressionAtlas" id="B7U888">
    <property type="expression patterns" value="baseline and differential"/>
</dbReference>
<dbReference type="InterPro" id="IPR045344">
    <property type="entry name" value="C-JID"/>
</dbReference>